<evidence type="ECO:0000259" key="2">
    <source>
        <dbReference type="PROSITE" id="PS00036"/>
    </source>
</evidence>
<sequence>MYPSPPTYSQRSKHPPIHHVPLHAADRNQFIPPPRQIDHTPPWIHTVHPHPPGYHGPSPPPPGHHSQQPSQQQRQQQQQLQDQQAKQNSRVVIPSKRAAQNRAAQRAFRQRRDRYVKELEEKAKVMEQWQEEMDQLRGENQRLRGTIASLEQRIAELTGQTPVSSGGSSSSSSSSSSSNSSTSIHSSNNVDGSCNHKRKASHPLPQPPQPPQPSRSAAETTPSVPVTSDTPTPALTSPHQHPHASPPSEPSPTSPRPSAALHSSLLPIPLRAPDQQAFPPAPPPPPPPQQDSSEVPSVSASSASAATSYPPPSQPPQPSSAINHPVDPHIHQEEHRQAMQQQPQAHPQALAPEDQQVWAFDNFDFEFAFDSYFNDDDMATNTMPMYSNSAATNNSEQVLDDLFAVLQTRQRPQIPAQLPTPSDATSSFPIPQPPQADNTSSQSQAFIME</sequence>
<name>A0A1X2H5P5_SYNRA</name>
<dbReference type="InParanoid" id="A0A1X2H5P5"/>
<proteinExistence type="predicted"/>
<feature type="compositionally biased region" description="Pro residues" evidence="1">
    <location>
        <begin position="204"/>
        <end position="213"/>
    </location>
</feature>
<feature type="region of interest" description="Disordered" evidence="1">
    <location>
        <begin position="153"/>
        <end position="354"/>
    </location>
</feature>
<feature type="compositionally biased region" description="Pro residues" evidence="1">
    <location>
        <begin position="309"/>
        <end position="318"/>
    </location>
</feature>
<dbReference type="PROSITE" id="PS00036">
    <property type="entry name" value="BZIP_BASIC"/>
    <property type="match status" value="1"/>
</dbReference>
<feature type="compositionally biased region" description="Basic residues" evidence="1">
    <location>
        <begin position="11"/>
        <end position="21"/>
    </location>
</feature>
<feature type="compositionally biased region" description="Pro residues" evidence="1">
    <location>
        <begin position="279"/>
        <end position="289"/>
    </location>
</feature>
<dbReference type="OMA" id="HDSHGTT"/>
<dbReference type="SUPFAM" id="SSF57959">
    <property type="entry name" value="Leucine zipper domain"/>
    <property type="match status" value="1"/>
</dbReference>
<feature type="compositionally biased region" description="Low complexity" evidence="1">
    <location>
        <begin position="97"/>
        <end position="107"/>
    </location>
</feature>
<feature type="compositionally biased region" description="Low complexity" evidence="1">
    <location>
        <begin position="164"/>
        <end position="187"/>
    </location>
</feature>
<feature type="compositionally biased region" description="Polar residues" evidence="1">
    <location>
        <begin position="419"/>
        <end position="449"/>
    </location>
</feature>
<feature type="compositionally biased region" description="Basic and acidic residues" evidence="1">
    <location>
        <begin position="326"/>
        <end position="337"/>
    </location>
</feature>
<reference evidence="3 4" key="1">
    <citation type="submission" date="2016-07" db="EMBL/GenBank/DDBJ databases">
        <title>Pervasive Adenine N6-methylation of Active Genes in Fungi.</title>
        <authorList>
            <consortium name="DOE Joint Genome Institute"/>
            <person name="Mondo S.J."/>
            <person name="Dannebaum R.O."/>
            <person name="Kuo R.C."/>
            <person name="Labutti K."/>
            <person name="Haridas S."/>
            <person name="Kuo A."/>
            <person name="Salamov A."/>
            <person name="Ahrendt S.R."/>
            <person name="Lipzen A."/>
            <person name="Sullivan W."/>
            <person name="Andreopoulos W.B."/>
            <person name="Clum A."/>
            <person name="Lindquist E."/>
            <person name="Daum C."/>
            <person name="Ramamoorthy G.K."/>
            <person name="Gryganskyi A."/>
            <person name="Culley D."/>
            <person name="Magnuson J.K."/>
            <person name="James T.Y."/>
            <person name="O'Malley M.A."/>
            <person name="Stajich J.E."/>
            <person name="Spatafora J.W."/>
            <person name="Visel A."/>
            <person name="Grigoriev I.V."/>
        </authorList>
    </citation>
    <scope>NUCLEOTIDE SEQUENCE [LARGE SCALE GENOMIC DNA]</scope>
    <source>
        <strain evidence="3 4">NRRL 2496</strain>
    </source>
</reference>
<evidence type="ECO:0000313" key="3">
    <source>
        <dbReference type="EMBL" id="ORY93290.1"/>
    </source>
</evidence>
<feature type="domain" description="BZIP" evidence="2">
    <location>
        <begin position="96"/>
        <end position="111"/>
    </location>
</feature>
<dbReference type="InterPro" id="IPR004827">
    <property type="entry name" value="bZIP"/>
</dbReference>
<dbReference type="EMBL" id="MCGN01000009">
    <property type="protein sequence ID" value="ORY93290.1"/>
    <property type="molecule type" value="Genomic_DNA"/>
</dbReference>
<keyword evidence="4" id="KW-1185">Reference proteome</keyword>
<dbReference type="Pfam" id="PF00170">
    <property type="entry name" value="bZIP_1"/>
    <property type="match status" value="1"/>
</dbReference>
<feature type="compositionally biased region" description="Low complexity" evidence="1">
    <location>
        <begin position="290"/>
        <end position="308"/>
    </location>
</feature>
<feature type="region of interest" description="Disordered" evidence="1">
    <location>
        <begin position="1"/>
        <end position="111"/>
    </location>
</feature>
<dbReference type="InterPro" id="IPR046347">
    <property type="entry name" value="bZIP_sf"/>
</dbReference>
<feature type="compositionally biased region" description="Low complexity" evidence="1">
    <location>
        <begin position="64"/>
        <end position="84"/>
    </location>
</feature>
<evidence type="ECO:0000256" key="1">
    <source>
        <dbReference type="SAM" id="MobiDB-lite"/>
    </source>
</evidence>
<comment type="caution">
    <text evidence="3">The sequence shown here is derived from an EMBL/GenBank/DDBJ whole genome shotgun (WGS) entry which is preliminary data.</text>
</comment>
<feature type="compositionally biased region" description="Pro residues" evidence="1">
    <location>
        <begin position="49"/>
        <end position="63"/>
    </location>
</feature>
<feature type="compositionally biased region" description="Low complexity" evidence="1">
    <location>
        <begin position="338"/>
        <end position="354"/>
    </location>
</feature>
<dbReference type="GO" id="GO:0003700">
    <property type="term" value="F:DNA-binding transcription factor activity"/>
    <property type="evidence" value="ECO:0007669"/>
    <property type="project" value="InterPro"/>
</dbReference>
<feature type="region of interest" description="Disordered" evidence="1">
    <location>
        <begin position="410"/>
        <end position="449"/>
    </location>
</feature>
<feature type="compositionally biased region" description="Low complexity" evidence="1">
    <location>
        <begin position="220"/>
        <end position="239"/>
    </location>
</feature>
<gene>
    <name evidence="3" type="ORF">BCR43DRAFT_496662</name>
</gene>
<accession>A0A1X2H5P5</accession>
<organism evidence="3 4">
    <name type="scientific">Syncephalastrum racemosum</name>
    <name type="common">Filamentous fungus</name>
    <dbReference type="NCBI Taxonomy" id="13706"/>
    <lineage>
        <taxon>Eukaryota</taxon>
        <taxon>Fungi</taxon>
        <taxon>Fungi incertae sedis</taxon>
        <taxon>Mucoromycota</taxon>
        <taxon>Mucoromycotina</taxon>
        <taxon>Mucoromycetes</taxon>
        <taxon>Mucorales</taxon>
        <taxon>Syncephalastraceae</taxon>
        <taxon>Syncephalastrum</taxon>
    </lineage>
</organism>
<dbReference type="OrthoDB" id="2593073at2759"/>
<dbReference type="STRING" id="13706.A0A1X2H5P5"/>
<dbReference type="Proteomes" id="UP000242180">
    <property type="component" value="Unassembled WGS sequence"/>
</dbReference>
<feature type="compositionally biased region" description="Pro residues" evidence="1">
    <location>
        <begin position="244"/>
        <end position="255"/>
    </location>
</feature>
<dbReference type="Gene3D" id="1.20.5.170">
    <property type="match status" value="1"/>
</dbReference>
<protein>
    <recommendedName>
        <fullName evidence="2">BZIP domain-containing protein</fullName>
    </recommendedName>
</protein>
<evidence type="ECO:0000313" key="4">
    <source>
        <dbReference type="Proteomes" id="UP000242180"/>
    </source>
</evidence>
<dbReference type="AlphaFoldDB" id="A0A1X2H5P5"/>